<dbReference type="SUPFAM" id="SSF56112">
    <property type="entry name" value="Protein kinase-like (PK-like)"/>
    <property type="match status" value="1"/>
</dbReference>
<evidence type="ECO:0000313" key="3">
    <source>
        <dbReference type="Proteomes" id="UP000076874"/>
    </source>
</evidence>
<gene>
    <name evidence="2" type="ORF">SPI_03680</name>
</gene>
<dbReference type="AlphaFoldDB" id="A0A167W9Y8"/>
<name>A0A167W9Y8_9HYPO</name>
<dbReference type="EMBL" id="AZHD01000005">
    <property type="protein sequence ID" value="OAA63517.1"/>
    <property type="molecule type" value="Genomic_DNA"/>
</dbReference>
<comment type="caution">
    <text evidence="2">The sequence shown here is derived from an EMBL/GenBank/DDBJ whole genome shotgun (WGS) entry which is preliminary data.</text>
</comment>
<sequence length="645" mass="71527">MPPRRNHQNDFVPPLDSGMRDTPYRQNTVWTLQAHTPPPPFGQGYQQPHRRGPAALIQLMRQRLPQSVLCLQTPPVGPEPDPDAPTLTMTIIEELRVHAGQGVQVVACRISGGELVTSTGTVVAPDHTFVAKIYDPLYYFYNGARDVVEKADHDYSREAAAYEHLQRIGVDGELLPAFAGTYTMNVPLEPEQRAILAAYNREPLTEADTTRPVRVLLTDKVEGESMLYRVTFGGLLSLPDGVRLNAIATCMEAYARLVWLGVVHNDFAPRNIFLRDHAPVSNGYAEVDHADLRFHRFVDLGEAYLLGQPGTINPARPEHVSRPCNPIELFWAINASGAINMVDWIPPSVSTTNTFRRWMVNRWMGDPRFEPLSLVPPPLLGPDAVFDRDDAFNEICQWPGSQFLAAPAMGACMPFQPDAPMFGPPTMNQLGRQQMTNFAEMQVAPQPAMPMGHQMAMQTINNRSMQVANGPNVPRPTMPVANRLAVQTNHRPSAQTNHRPNAQTNNHPRTGTTNGPGVPADNQPAKQTTSQPGTRTTTGPGNPAKNRPPMQPANGPGTQKKNWPGKQPFGAANNKYNGNKYNKYSARNNRNKYQKYRGNNNNNNNINNNNKYCNPKNHNKINNNEGVNEASNNTAEGKTYPAGFW</sequence>
<protein>
    <submittedName>
        <fullName evidence="2">Protein kinase-like domain protein</fullName>
    </submittedName>
</protein>
<feature type="compositionally biased region" description="Polar residues" evidence="1">
    <location>
        <begin position="489"/>
        <end position="515"/>
    </location>
</feature>
<dbReference type="OrthoDB" id="4267316at2759"/>
<keyword evidence="3" id="KW-1185">Reference proteome</keyword>
<organism evidence="2 3">
    <name type="scientific">Niveomyces insectorum RCEF 264</name>
    <dbReference type="NCBI Taxonomy" id="1081102"/>
    <lineage>
        <taxon>Eukaryota</taxon>
        <taxon>Fungi</taxon>
        <taxon>Dikarya</taxon>
        <taxon>Ascomycota</taxon>
        <taxon>Pezizomycotina</taxon>
        <taxon>Sordariomycetes</taxon>
        <taxon>Hypocreomycetidae</taxon>
        <taxon>Hypocreales</taxon>
        <taxon>Cordycipitaceae</taxon>
        <taxon>Niveomyces</taxon>
    </lineage>
</organism>
<dbReference type="GO" id="GO:0016301">
    <property type="term" value="F:kinase activity"/>
    <property type="evidence" value="ECO:0007669"/>
    <property type="project" value="UniProtKB-KW"/>
</dbReference>
<keyword evidence="2" id="KW-0418">Kinase</keyword>
<dbReference type="InterPro" id="IPR011009">
    <property type="entry name" value="Kinase-like_dom_sf"/>
</dbReference>
<dbReference type="Proteomes" id="UP000076874">
    <property type="component" value="Unassembled WGS sequence"/>
</dbReference>
<feature type="compositionally biased region" description="Low complexity" evidence="1">
    <location>
        <begin position="528"/>
        <end position="543"/>
    </location>
</feature>
<feature type="region of interest" description="Disordered" evidence="1">
    <location>
        <begin position="1"/>
        <end position="23"/>
    </location>
</feature>
<accession>A0A167W9Y8</accession>
<feature type="compositionally biased region" description="Low complexity" evidence="1">
    <location>
        <begin position="570"/>
        <end position="586"/>
    </location>
</feature>
<reference evidence="2 3" key="1">
    <citation type="journal article" date="2016" name="Genome Biol. Evol.">
        <title>Divergent and convergent evolution of fungal pathogenicity.</title>
        <authorList>
            <person name="Shang Y."/>
            <person name="Xiao G."/>
            <person name="Zheng P."/>
            <person name="Cen K."/>
            <person name="Zhan S."/>
            <person name="Wang C."/>
        </authorList>
    </citation>
    <scope>NUCLEOTIDE SEQUENCE [LARGE SCALE GENOMIC DNA]</scope>
    <source>
        <strain evidence="2 3">RCEF 264</strain>
    </source>
</reference>
<evidence type="ECO:0000313" key="2">
    <source>
        <dbReference type="EMBL" id="OAA63517.1"/>
    </source>
</evidence>
<proteinExistence type="predicted"/>
<keyword evidence="2" id="KW-0808">Transferase</keyword>
<evidence type="ECO:0000256" key="1">
    <source>
        <dbReference type="SAM" id="MobiDB-lite"/>
    </source>
</evidence>
<feature type="region of interest" description="Disordered" evidence="1">
    <location>
        <begin position="489"/>
        <end position="586"/>
    </location>
</feature>
<feature type="region of interest" description="Disordered" evidence="1">
    <location>
        <begin position="626"/>
        <end position="645"/>
    </location>
</feature>